<gene>
    <name evidence="3" type="ORF">C1SCF055_LOCUS20923</name>
</gene>
<keyword evidence="5" id="KW-1185">Reference proteome</keyword>
<proteinExistence type="predicted"/>
<dbReference type="OrthoDB" id="424012at2759"/>
<evidence type="ECO:0000259" key="2">
    <source>
        <dbReference type="Pfam" id="PF00850"/>
    </source>
</evidence>
<dbReference type="EMBL" id="CAMXCT010001931">
    <property type="protein sequence ID" value="CAI3994266.1"/>
    <property type="molecule type" value="Genomic_DNA"/>
</dbReference>
<reference evidence="3" key="1">
    <citation type="submission" date="2022-10" db="EMBL/GenBank/DDBJ databases">
        <authorList>
            <person name="Chen Y."/>
            <person name="Dougan E. K."/>
            <person name="Chan C."/>
            <person name="Rhodes N."/>
            <person name="Thang M."/>
        </authorList>
    </citation>
    <scope>NUCLEOTIDE SEQUENCE</scope>
</reference>
<dbReference type="InterPro" id="IPR037138">
    <property type="entry name" value="His_deacetylse_dom_sf"/>
</dbReference>
<evidence type="ECO:0000313" key="3">
    <source>
        <dbReference type="EMBL" id="CAI3994266.1"/>
    </source>
</evidence>
<dbReference type="Gene3D" id="3.40.800.20">
    <property type="entry name" value="Histone deacetylase domain"/>
    <property type="match status" value="1"/>
</dbReference>
<dbReference type="GO" id="GO:0004407">
    <property type="term" value="F:histone deacetylase activity"/>
    <property type="evidence" value="ECO:0007669"/>
    <property type="project" value="TreeGrafter"/>
</dbReference>
<dbReference type="Proteomes" id="UP001152797">
    <property type="component" value="Unassembled WGS sequence"/>
</dbReference>
<sequence length="580" mass="62904">MNIHPNSSIIPSRCEKQFFFAAQVLRKHPRLANLQSIRLGHPPSSRFWRYHSEGTGCVSTVEALAALAKEVRPSQGDANESKECEGDTPGLDLLMDDPFLFFFVRQFAYISERCLSGAERPMDATAKQRRMEQVRQKDRSKRPKLRPYGPEADDHPEGAERLTACLAGHRLAEWLGSLGLVAHGLWPWLHPVPLRSAMDEELQLVHPKLQIAGLKRAQRAAAELLKGSKGSKGRVWLPPGGCLERIAKADLPVQRGKKHDTFVTSSSLDAARCAAGGLLQLVDESLKGSFLQGIALCRPPGDHAGATSSTGFCLINNVALAARYAMNRYPSLVERVLIFDWDVHHGQGTQEIFWNDSNVLVVDMHLFAEGFYPSSGAPHEVGSGQGLGYTINVALPEGYTDACLLRACQDVLVPAARRFKPDLILVSAGFDASQWDPLGEANCTAEGFGRLAQLLTGLARKLCQGRLLLGLEGGYDAAALASCMGAVATNLLDAADDSSSGSLQGMLEACQSSQEPLAESMKAIWATRMAHQTLPLRLMDGSSAALVPFSRTKRKYEASKNLNAETLLGQLKSKRSSAGG</sequence>
<dbReference type="InterPro" id="IPR000286">
    <property type="entry name" value="HDACs"/>
</dbReference>
<organism evidence="3">
    <name type="scientific">Cladocopium goreaui</name>
    <dbReference type="NCBI Taxonomy" id="2562237"/>
    <lineage>
        <taxon>Eukaryota</taxon>
        <taxon>Sar</taxon>
        <taxon>Alveolata</taxon>
        <taxon>Dinophyceae</taxon>
        <taxon>Suessiales</taxon>
        <taxon>Symbiodiniaceae</taxon>
        <taxon>Cladocopium</taxon>
    </lineage>
</organism>
<dbReference type="GO" id="GO:0040029">
    <property type="term" value="P:epigenetic regulation of gene expression"/>
    <property type="evidence" value="ECO:0007669"/>
    <property type="project" value="TreeGrafter"/>
</dbReference>
<dbReference type="Pfam" id="PF00850">
    <property type="entry name" value="Hist_deacetyl"/>
    <property type="match status" value="1"/>
</dbReference>
<dbReference type="AlphaFoldDB" id="A0A9P1FZU3"/>
<dbReference type="EMBL" id="CAMXCT020001931">
    <property type="protein sequence ID" value="CAL1147641.1"/>
    <property type="molecule type" value="Genomic_DNA"/>
</dbReference>
<dbReference type="GO" id="GO:0000118">
    <property type="term" value="C:histone deacetylase complex"/>
    <property type="evidence" value="ECO:0007669"/>
    <property type="project" value="TreeGrafter"/>
</dbReference>
<evidence type="ECO:0000313" key="4">
    <source>
        <dbReference type="EMBL" id="CAL4781578.1"/>
    </source>
</evidence>
<evidence type="ECO:0000256" key="1">
    <source>
        <dbReference type="SAM" id="MobiDB-lite"/>
    </source>
</evidence>
<feature type="region of interest" description="Disordered" evidence="1">
    <location>
        <begin position="121"/>
        <end position="157"/>
    </location>
</feature>
<name>A0A9P1FZU3_9DINO</name>
<dbReference type="EMBL" id="CAMXCT030001931">
    <property type="protein sequence ID" value="CAL4781578.1"/>
    <property type="molecule type" value="Genomic_DNA"/>
</dbReference>
<dbReference type="PANTHER" id="PTHR10625:SF11">
    <property type="entry name" value="HISTONE DEACETYLASE 14, CHLOROPLASTIC"/>
    <property type="match status" value="1"/>
</dbReference>
<feature type="domain" description="Histone deacetylase" evidence="2">
    <location>
        <begin position="155"/>
        <end position="489"/>
    </location>
</feature>
<dbReference type="InterPro" id="IPR023801">
    <property type="entry name" value="His_deacetylse_dom"/>
</dbReference>
<dbReference type="PRINTS" id="PR01270">
    <property type="entry name" value="HDASUPER"/>
</dbReference>
<dbReference type="InterPro" id="IPR023696">
    <property type="entry name" value="Ureohydrolase_dom_sf"/>
</dbReference>
<dbReference type="SUPFAM" id="SSF52768">
    <property type="entry name" value="Arginase/deacetylase"/>
    <property type="match status" value="1"/>
</dbReference>
<dbReference type="CDD" id="cd09992">
    <property type="entry name" value="HDAC_classII"/>
    <property type="match status" value="1"/>
</dbReference>
<comment type="caution">
    <text evidence="3">The sequence shown here is derived from an EMBL/GenBank/DDBJ whole genome shotgun (WGS) entry which is preliminary data.</text>
</comment>
<evidence type="ECO:0000313" key="5">
    <source>
        <dbReference type="Proteomes" id="UP001152797"/>
    </source>
</evidence>
<reference evidence="4 5" key="2">
    <citation type="submission" date="2024-05" db="EMBL/GenBank/DDBJ databases">
        <authorList>
            <person name="Chen Y."/>
            <person name="Shah S."/>
            <person name="Dougan E. K."/>
            <person name="Thang M."/>
            <person name="Chan C."/>
        </authorList>
    </citation>
    <scope>NUCLEOTIDE SEQUENCE [LARGE SCALE GENOMIC DNA]</scope>
</reference>
<protein>
    <submittedName>
        <fullName evidence="4">Histone deacetylase 18</fullName>
    </submittedName>
</protein>
<accession>A0A9P1FZU3</accession>
<dbReference type="PANTHER" id="PTHR10625">
    <property type="entry name" value="HISTONE DEACETYLASE HDAC1-RELATED"/>
    <property type="match status" value="1"/>
</dbReference>
<dbReference type="GO" id="GO:0005737">
    <property type="term" value="C:cytoplasm"/>
    <property type="evidence" value="ECO:0007669"/>
    <property type="project" value="TreeGrafter"/>
</dbReference>